<evidence type="ECO:0000256" key="2">
    <source>
        <dbReference type="ARBA" id="ARBA00011123"/>
    </source>
</evidence>
<dbReference type="Pfam" id="PF01425">
    <property type="entry name" value="Amidase"/>
    <property type="match status" value="1"/>
</dbReference>
<feature type="active site" description="Acyl-ester intermediate" evidence="10">
    <location>
        <position position="175"/>
    </location>
</feature>
<accession>A0A4Y9VU32</accession>
<dbReference type="GO" id="GO:0050567">
    <property type="term" value="F:glutaminyl-tRNA synthase (glutamine-hydrolyzing) activity"/>
    <property type="evidence" value="ECO:0007669"/>
    <property type="project" value="UniProtKB-UniRule"/>
</dbReference>
<evidence type="ECO:0000256" key="6">
    <source>
        <dbReference type="ARBA" id="ARBA00022741"/>
    </source>
</evidence>
<dbReference type="GO" id="GO:0005524">
    <property type="term" value="F:ATP binding"/>
    <property type="evidence" value="ECO:0007669"/>
    <property type="project" value="UniProtKB-KW"/>
</dbReference>
<feature type="active site" description="Charge relay system" evidence="10">
    <location>
        <position position="76"/>
    </location>
</feature>
<keyword evidence="12" id="KW-0808">Transferase</keyword>
<evidence type="ECO:0000256" key="5">
    <source>
        <dbReference type="ARBA" id="ARBA00022598"/>
    </source>
</evidence>
<comment type="function">
    <text evidence="10">Allows the formation of correctly charged Gln-tRNA(Gln) through the transamidation of misacylated Glu-tRNA(Gln) in organisms which lack glutaminyl-tRNA synthetase. The reaction takes place in the presence of glutamine and ATP through an activated gamma-phospho-Glu-tRNA(Gln).</text>
</comment>
<dbReference type="InterPro" id="IPR000120">
    <property type="entry name" value="Amidase"/>
</dbReference>
<keyword evidence="7 10" id="KW-0067">ATP-binding</keyword>
<evidence type="ECO:0000256" key="8">
    <source>
        <dbReference type="ARBA" id="ARBA00022917"/>
    </source>
</evidence>
<comment type="similarity">
    <text evidence="1 10">Belongs to the amidase family. GatA subfamily.</text>
</comment>
<dbReference type="PANTHER" id="PTHR11895:SF151">
    <property type="entry name" value="GLUTAMYL-TRNA(GLN) AMIDOTRANSFERASE SUBUNIT A"/>
    <property type="match status" value="1"/>
</dbReference>
<comment type="subunit">
    <text evidence="2 10">Heterotrimer of A, B and C subunits.</text>
</comment>
<keyword evidence="5 10" id="KW-0436">Ligase</keyword>
<evidence type="ECO:0000256" key="4">
    <source>
        <dbReference type="ARBA" id="ARBA00014428"/>
    </source>
</evidence>
<evidence type="ECO:0000256" key="1">
    <source>
        <dbReference type="ARBA" id="ARBA00008069"/>
    </source>
</evidence>
<sequence length="494" mass="53018">MINSSLKTLAQMLANKEISSVELTQTYLNRIDALNPTINAYIALDQDKTLAQAKAADVRIAAGNATPLTGIPIAQKDIFCAQGWKTTCGSKMLENFIAPYDAHVITQFDNAGAVNLGKTNMDEFAMGSSNETSYFGGVKNPWDFSRVPGGSSGGSAAAVAARLCAAATGTDTGGSIRQPASLCGFTGLKPTYGVVSRYGMIAFASSLDQAGPMAKSAEDCALMMNVMAGFDERDSTSLNRDKEDYTRDLNKPLQGLKIGLPKEFFAEGLDTGVGKVIEDAIAEYKKLGAEIVDISLPNTGLSIPVYYVLAPAEASSNLSRYDGVRYGHRTAEYTDLMDMYCKSRAEGFGAEVKRRILIGTYVLSAGYYDAYYLKAQQIRRLIAQDFEEAFKKCDVIMGPAAPSTAFKAGEKVDDPVAMYLQDIYTISTNLAGLPGMSVPAGFSTSADGKALPVGLQIIGNYFDEARMLNVAHQYQQVTDWHAQAPNLDKPEGTA</sequence>
<reference evidence="12 13" key="1">
    <citation type="submission" date="2018-02" db="EMBL/GenBank/DDBJ databases">
        <title>A novel lanthanide dependent methylotroph, Methylotenera sp. La3113.</title>
        <authorList>
            <person name="Lv H."/>
            <person name="Tani A."/>
        </authorList>
    </citation>
    <scope>NUCLEOTIDE SEQUENCE [LARGE SCALE GENOMIC DNA]</scope>
    <source>
        <strain evidence="12 13">La3113</strain>
    </source>
</reference>
<feature type="domain" description="Amidase" evidence="11">
    <location>
        <begin position="22"/>
        <end position="468"/>
    </location>
</feature>
<dbReference type="NCBIfam" id="TIGR00132">
    <property type="entry name" value="gatA"/>
    <property type="match status" value="1"/>
</dbReference>
<comment type="catalytic activity">
    <reaction evidence="9 10">
        <text>L-glutamyl-tRNA(Gln) + L-glutamine + ATP + H2O = L-glutaminyl-tRNA(Gln) + L-glutamate + ADP + phosphate + H(+)</text>
        <dbReference type="Rhea" id="RHEA:17521"/>
        <dbReference type="Rhea" id="RHEA-COMP:9681"/>
        <dbReference type="Rhea" id="RHEA-COMP:9684"/>
        <dbReference type="ChEBI" id="CHEBI:15377"/>
        <dbReference type="ChEBI" id="CHEBI:15378"/>
        <dbReference type="ChEBI" id="CHEBI:29985"/>
        <dbReference type="ChEBI" id="CHEBI:30616"/>
        <dbReference type="ChEBI" id="CHEBI:43474"/>
        <dbReference type="ChEBI" id="CHEBI:58359"/>
        <dbReference type="ChEBI" id="CHEBI:78520"/>
        <dbReference type="ChEBI" id="CHEBI:78521"/>
        <dbReference type="ChEBI" id="CHEBI:456216"/>
        <dbReference type="EC" id="6.3.5.7"/>
    </reaction>
</comment>
<dbReference type="SUPFAM" id="SSF75304">
    <property type="entry name" value="Amidase signature (AS) enzymes"/>
    <property type="match status" value="1"/>
</dbReference>
<keyword evidence="8 10" id="KW-0648">Protein biosynthesis</keyword>
<organism evidence="12 13">
    <name type="scientific">Methylotenera oryzisoli</name>
    <dbReference type="NCBI Taxonomy" id="2080758"/>
    <lineage>
        <taxon>Bacteria</taxon>
        <taxon>Pseudomonadati</taxon>
        <taxon>Pseudomonadota</taxon>
        <taxon>Betaproteobacteria</taxon>
        <taxon>Nitrosomonadales</taxon>
        <taxon>Methylophilaceae</taxon>
        <taxon>Methylotenera</taxon>
    </lineage>
</organism>
<dbReference type="GO" id="GO:0016740">
    <property type="term" value="F:transferase activity"/>
    <property type="evidence" value="ECO:0007669"/>
    <property type="project" value="UniProtKB-KW"/>
</dbReference>
<proteinExistence type="inferred from homology"/>
<dbReference type="Gene3D" id="3.90.1300.10">
    <property type="entry name" value="Amidase signature (AS) domain"/>
    <property type="match status" value="1"/>
</dbReference>
<comment type="caution">
    <text evidence="12">The sequence shown here is derived from an EMBL/GenBank/DDBJ whole genome shotgun (WGS) entry which is preliminary data.</text>
</comment>
<feature type="active site" description="Charge relay system" evidence="10">
    <location>
        <position position="151"/>
    </location>
</feature>
<dbReference type="GO" id="GO:0030956">
    <property type="term" value="C:glutamyl-tRNA(Gln) amidotransferase complex"/>
    <property type="evidence" value="ECO:0007669"/>
    <property type="project" value="InterPro"/>
</dbReference>
<evidence type="ECO:0000313" key="12">
    <source>
        <dbReference type="EMBL" id="TFW72627.1"/>
    </source>
</evidence>
<dbReference type="OrthoDB" id="9811471at2"/>
<dbReference type="InterPro" id="IPR023631">
    <property type="entry name" value="Amidase_dom"/>
</dbReference>
<dbReference type="HAMAP" id="MF_00120">
    <property type="entry name" value="GatA"/>
    <property type="match status" value="1"/>
</dbReference>
<name>A0A4Y9VU32_9PROT</name>
<dbReference type="Proteomes" id="UP000297706">
    <property type="component" value="Unassembled WGS sequence"/>
</dbReference>
<gene>
    <name evidence="10" type="primary">gatA</name>
    <name evidence="12" type="ORF">C3Y98_03230</name>
</gene>
<dbReference type="InterPro" id="IPR004412">
    <property type="entry name" value="GatA"/>
</dbReference>
<evidence type="ECO:0000256" key="3">
    <source>
        <dbReference type="ARBA" id="ARBA00012739"/>
    </source>
</evidence>
<dbReference type="InterPro" id="IPR020556">
    <property type="entry name" value="Amidase_CS"/>
</dbReference>
<dbReference type="PANTHER" id="PTHR11895">
    <property type="entry name" value="TRANSAMIDASE"/>
    <property type="match status" value="1"/>
</dbReference>
<keyword evidence="13" id="KW-1185">Reference proteome</keyword>
<dbReference type="RefSeq" id="WP_135276660.1">
    <property type="nucleotide sequence ID" value="NZ_PQVH01000005.1"/>
</dbReference>
<dbReference type="InterPro" id="IPR036928">
    <property type="entry name" value="AS_sf"/>
</dbReference>
<protein>
    <recommendedName>
        <fullName evidence="4 10">Glutamyl-tRNA(Gln) amidotransferase subunit A</fullName>
        <shortName evidence="10">Glu-ADT subunit A</shortName>
        <ecNumber evidence="3 10">6.3.5.7</ecNumber>
    </recommendedName>
</protein>
<evidence type="ECO:0000259" key="11">
    <source>
        <dbReference type="Pfam" id="PF01425"/>
    </source>
</evidence>
<dbReference type="EMBL" id="PQVH01000005">
    <property type="protein sequence ID" value="TFW72627.1"/>
    <property type="molecule type" value="Genomic_DNA"/>
</dbReference>
<evidence type="ECO:0000256" key="10">
    <source>
        <dbReference type="HAMAP-Rule" id="MF_00120"/>
    </source>
</evidence>
<dbReference type="EC" id="6.3.5.7" evidence="3 10"/>
<dbReference type="PROSITE" id="PS00571">
    <property type="entry name" value="AMIDASES"/>
    <property type="match status" value="1"/>
</dbReference>
<evidence type="ECO:0000313" key="13">
    <source>
        <dbReference type="Proteomes" id="UP000297706"/>
    </source>
</evidence>
<evidence type="ECO:0000256" key="7">
    <source>
        <dbReference type="ARBA" id="ARBA00022840"/>
    </source>
</evidence>
<dbReference type="GO" id="GO:0006412">
    <property type="term" value="P:translation"/>
    <property type="evidence" value="ECO:0007669"/>
    <property type="project" value="UniProtKB-UniRule"/>
</dbReference>
<dbReference type="AlphaFoldDB" id="A0A4Y9VU32"/>
<keyword evidence="6 10" id="KW-0547">Nucleotide-binding</keyword>
<evidence type="ECO:0000256" key="9">
    <source>
        <dbReference type="ARBA" id="ARBA00047407"/>
    </source>
</evidence>